<feature type="repeat" description="WD" evidence="12">
    <location>
        <begin position="782"/>
        <end position="814"/>
    </location>
</feature>
<dbReference type="PROSITE" id="PS51455">
    <property type="entry name" value="PIPK"/>
    <property type="match status" value="1"/>
</dbReference>
<dbReference type="GO" id="GO:0003341">
    <property type="term" value="P:cilium movement"/>
    <property type="evidence" value="ECO:0007669"/>
    <property type="project" value="TreeGrafter"/>
</dbReference>
<accession>F0WVC9</accession>
<evidence type="ECO:0000256" key="14">
    <source>
        <dbReference type="SAM" id="MobiDB-lite"/>
    </source>
</evidence>
<dbReference type="Pfam" id="PF00400">
    <property type="entry name" value="WD40"/>
    <property type="match status" value="1"/>
</dbReference>
<sequence>MCRSYCHIIASVKQSIGTRSLQNVRKLLCCSNTKEIGFMCTIRTPSFTPLVTPNYNVTVTPFVTFQDRTMTIIPPQTKLPSAPSSRLHARSQRRVNSSRSSFAVGASSLSATSRKVAGANGNAQEAQIYLDGLNVTPQSLLLRRVDPIGFSSSSVSLASSRSQPRKRAKKTRSRTRQSHLLKSLPSRTQSECTSSKGSLIDNDNTSESSDESVLEKLIHREDPSTITNEQKSDPPVEIARDLKVEAEIFPSEFVFSPISPLKSNRKLYAILFTETPTDFLLSLPSVRVPPENISLSNCVRQRNARYRAMCSGKKGSDTFVSGRSQTLQFAQKTKEVMTAPPATRDAACIATHWDIFDTDTRLRSEVDTPPRHFQAPIDTDATLKLQVNEIMHAMLASSACLLDLEHDIVQVLELYHQQSGKNTRAVPNTTSRKQFSGDGKAVAIRRMKSNASQNSQNVSFNTKSVSTLTENSGLHSRSSSRSTIVYDSQSIETRDHAYAHANPNADLGEIIATQKTSRLMASTSLSNAICILERAVQQNVFYAQQLLYRNLSFFRPSKAFELQRLWAFRCDQTQSQSVTSMSWNIANHDLLAVGYMETHAVDRIVKGSILFWTLSNPEHPERTYDLPIGVSSLDFSSCWPYLLAVGFIDGVIAVYDVRKRAPEAIASSANLHGKHLDAVWQVKWVQKGSDGNETIVSISADGRVTEWNRKKGLSLTDLMAMKHVANPFLGSNARAEGVISRQASGLSFDFMKSDTSVYFVGTEDGLVHKCSVSYNEQYLSTYLGHAGPVYRVATSPFSSDVFLTCSADWSVKLWHHTEAMAIANFQSMGRVTAVHDVCWCPNDATIFAIATEDGRVEIWDIESSVLDPIATCIPMEREGGREEKEEGMEGKCVECVRVAFAPKAPVVVVGDTDGNVTLYRVETLAEKRIDANVTEEEQRLRLQRAIYAGKAASTGELMTRFVCHMSSASAVFRVLCIGTRTFCNILITQSEMIRSRILSSENADGDAILDQKQAKEVAHCNPRIPLSRLDPNTPPNAALPLSKTDQKQIATYPTASVDPSELQTRENQAWLDMLLALFERRYGHNSLLPVPILNKESPQPSKESIYVIPESKESSYVITDKQKSKFQRIQTQAQQVQATSVNSLQSCGCKTGCLKMTLETRMSVLCVSEEPQNEEVVLTPSSNAILPLESKRSSIKSSRERMRRPLGNVIDDKHEQYALTYGMMCGILNSAGRHSSFCALNRLCMEDFSRVDKRDFPASLKLGHAFKFKDYSPDVFRLIRRQFCIDSADYMVTLCGDFNYIEFLANSKSGQFFFYSHDGRFMIKTQSKEESRFLRRMLPQYYQYVVENPNTLLSRFYGMHRVKMHHLRKKMHFIIMANVFDTNLDIHARFDLKGAQVGRRTSRRDLERYQVLKDVDLLEAKVRLELGDGNRNAFLAQLESDVEFLKRMNIMDYSLLVGIHDTRQGAIQKTVYDTLKRLNPPKELATSRLVAMRSWNIKSMPTTPVGGNLKEKGTSSFSALDVFATSPAKTDTSVLTRLLRSISSPRVSRKQENDFESPGGPTTLKTPEKPHVVSEVSIDEKGSFGRYDSESIPRNFVEEEEVDYSSISLSPRFLELENVLIHTDSIFAQNEGGILGCDAYGSPNGLVYFIGIIDILQQYNGRKVAETFLKGIRHDKTQISAVNPTFYGNRFLEFVKAHVVSKTKEVVHIIRQVQQDETGVAGQNAFVGELASAVLQHRQTPSQPS</sequence>
<feature type="compositionally biased region" description="Low complexity" evidence="14">
    <location>
        <begin position="152"/>
        <end position="162"/>
    </location>
</feature>
<evidence type="ECO:0000256" key="8">
    <source>
        <dbReference type="ARBA" id="ARBA00023273"/>
    </source>
</evidence>
<dbReference type="InterPro" id="IPR050687">
    <property type="entry name" value="Dynein_IC"/>
</dbReference>
<feature type="compositionally biased region" description="Basic residues" evidence="14">
    <location>
        <begin position="163"/>
        <end position="179"/>
    </location>
</feature>
<feature type="compositionally biased region" description="Polar residues" evidence="14">
    <location>
        <begin position="185"/>
        <end position="197"/>
    </location>
</feature>
<evidence type="ECO:0000256" key="6">
    <source>
        <dbReference type="ARBA" id="ARBA00023069"/>
    </source>
</evidence>
<dbReference type="Gene3D" id="3.30.800.10">
    <property type="entry name" value="Phosphatidylinositol Phosphate Kinase II Beta"/>
    <property type="match status" value="1"/>
</dbReference>
<dbReference type="GO" id="GO:0046488">
    <property type="term" value="P:phosphatidylinositol metabolic process"/>
    <property type="evidence" value="ECO:0007669"/>
    <property type="project" value="UniProtKB-UniRule"/>
</dbReference>
<reference evidence="16" key="2">
    <citation type="submission" date="2011-02" db="EMBL/GenBank/DDBJ databases">
        <authorList>
            <person name="MacLean D."/>
        </authorList>
    </citation>
    <scope>NUCLEOTIDE SEQUENCE</scope>
</reference>
<evidence type="ECO:0000256" key="5">
    <source>
        <dbReference type="ARBA" id="ARBA00022846"/>
    </source>
</evidence>
<dbReference type="InterPro" id="IPR002498">
    <property type="entry name" value="PInositol-4-P-4/5-kinase_core"/>
</dbReference>
<dbReference type="PANTHER" id="PTHR12442">
    <property type="entry name" value="DYNEIN INTERMEDIATE CHAIN"/>
    <property type="match status" value="1"/>
</dbReference>
<evidence type="ECO:0000256" key="12">
    <source>
        <dbReference type="PROSITE-ProRule" id="PRU00221"/>
    </source>
</evidence>
<evidence type="ECO:0000313" key="16">
    <source>
        <dbReference type="EMBL" id="CCA25368.1"/>
    </source>
</evidence>
<dbReference type="InterPro" id="IPR036322">
    <property type="entry name" value="WD40_repeat_dom_sf"/>
</dbReference>
<keyword evidence="5" id="KW-0282">Flagellum</keyword>
<dbReference type="SUPFAM" id="SSF50978">
    <property type="entry name" value="WD40 repeat-like"/>
    <property type="match status" value="1"/>
</dbReference>
<keyword evidence="4" id="KW-0677">Repeat</keyword>
<dbReference type="SMART" id="SM00320">
    <property type="entry name" value="WD40"/>
    <property type="match status" value="5"/>
</dbReference>
<keyword evidence="3 12" id="KW-0853">WD repeat</keyword>
<feature type="region of interest" description="Disordered" evidence="14">
    <location>
        <begin position="75"/>
        <end position="99"/>
    </location>
</feature>
<dbReference type="EMBL" id="FR824339">
    <property type="protein sequence ID" value="CCA25368.1"/>
    <property type="molecule type" value="Genomic_DNA"/>
</dbReference>
<dbReference type="InterPro" id="IPR015943">
    <property type="entry name" value="WD40/YVTN_repeat-like_dom_sf"/>
</dbReference>
<dbReference type="InterPro" id="IPR001680">
    <property type="entry name" value="WD40_rpt"/>
</dbReference>
<dbReference type="GO" id="GO:0045503">
    <property type="term" value="F:dynein light chain binding"/>
    <property type="evidence" value="ECO:0007669"/>
    <property type="project" value="TreeGrafter"/>
</dbReference>
<evidence type="ECO:0000256" key="3">
    <source>
        <dbReference type="ARBA" id="ARBA00022574"/>
    </source>
</evidence>
<dbReference type="GO" id="GO:0052742">
    <property type="term" value="F:phosphatidylinositol kinase activity"/>
    <property type="evidence" value="ECO:0007669"/>
    <property type="project" value="InterPro"/>
</dbReference>
<dbReference type="InterPro" id="IPR027484">
    <property type="entry name" value="PInositol-4-P-5-kinase_N"/>
</dbReference>
<dbReference type="SUPFAM" id="SSF56104">
    <property type="entry name" value="SAICAR synthase-like"/>
    <property type="match status" value="1"/>
</dbReference>
<dbReference type="HOGENOM" id="CLU_239569_0_0_1"/>
<organism evidence="16">
    <name type="scientific">Albugo laibachii Nc14</name>
    <dbReference type="NCBI Taxonomy" id="890382"/>
    <lineage>
        <taxon>Eukaryota</taxon>
        <taxon>Sar</taxon>
        <taxon>Stramenopiles</taxon>
        <taxon>Oomycota</taxon>
        <taxon>Peronosporomycetes</taxon>
        <taxon>Albuginales</taxon>
        <taxon>Albuginaceae</taxon>
        <taxon>Albugo</taxon>
    </lineage>
</organism>
<reference evidence="16" key="1">
    <citation type="journal article" date="2011" name="PLoS Biol.">
        <title>Gene gain and loss during evolution of obligate parasitism in the white rust pathogen of Arabidopsis thaliana.</title>
        <authorList>
            <person name="Kemen E."/>
            <person name="Gardiner A."/>
            <person name="Schultz-Larsen T."/>
            <person name="Kemen A.C."/>
            <person name="Balmuth A.L."/>
            <person name="Robert-Seilaniantz A."/>
            <person name="Bailey K."/>
            <person name="Holub E."/>
            <person name="Studholme D.J."/>
            <person name="Maclean D."/>
            <person name="Jones J.D."/>
        </authorList>
    </citation>
    <scope>NUCLEOTIDE SEQUENCE</scope>
</reference>
<protein>
    <recommendedName>
        <fullName evidence="10">Dynein axonemal intermediate chain 4</fullName>
    </recommendedName>
    <alternativeName>
        <fullName evidence="11">WD repeat-containing protein 78</fullName>
    </alternativeName>
</protein>
<dbReference type="GO" id="GO:0120293">
    <property type="term" value="C:dynein axonemal particle"/>
    <property type="evidence" value="ECO:0007669"/>
    <property type="project" value="UniProtKB-SubCell"/>
</dbReference>
<keyword evidence="13" id="KW-0067">ATP-binding</keyword>
<dbReference type="PROSITE" id="PS50082">
    <property type="entry name" value="WD_REPEATS_2"/>
    <property type="match status" value="2"/>
</dbReference>
<keyword evidence="13" id="KW-0808">Transferase</keyword>
<evidence type="ECO:0000256" key="1">
    <source>
        <dbReference type="ARBA" id="ARBA00004611"/>
    </source>
</evidence>
<keyword evidence="2" id="KW-0963">Cytoplasm</keyword>
<feature type="repeat" description="WD" evidence="12">
    <location>
        <begin position="827"/>
        <end position="863"/>
    </location>
</feature>
<name>F0WVC9_9STRA</name>
<evidence type="ECO:0000256" key="9">
    <source>
        <dbReference type="ARBA" id="ARBA00024190"/>
    </source>
</evidence>
<proteinExistence type="predicted"/>
<feature type="region of interest" description="Disordered" evidence="14">
    <location>
        <begin position="1545"/>
        <end position="1568"/>
    </location>
</feature>
<evidence type="ECO:0000256" key="2">
    <source>
        <dbReference type="ARBA" id="ARBA00022490"/>
    </source>
</evidence>
<keyword evidence="7" id="KW-0206">Cytoskeleton</keyword>
<keyword evidence="6" id="KW-0969">Cilium</keyword>
<keyword evidence="8" id="KW-0966">Cell projection</keyword>
<dbReference type="PANTHER" id="PTHR12442:SF12">
    <property type="entry name" value="DYNEIN AXONEMAL INTERMEDIATE CHAIN 4"/>
    <property type="match status" value="1"/>
</dbReference>
<feature type="domain" description="PIPK" evidence="15">
    <location>
        <begin position="1198"/>
        <end position="1699"/>
    </location>
</feature>
<dbReference type="Gene3D" id="3.30.810.10">
    <property type="entry name" value="2-Layer Sandwich"/>
    <property type="match status" value="2"/>
</dbReference>
<dbReference type="Gene3D" id="2.130.10.10">
    <property type="entry name" value="YVTN repeat-like/Quinoprotein amine dehydrogenase"/>
    <property type="match status" value="2"/>
</dbReference>
<keyword evidence="13" id="KW-0547">Nucleotide-binding</keyword>
<gene>
    <name evidence="16" type="primary">AlNc14C294G10273</name>
    <name evidence="16" type="ORF">ALNC14_115120</name>
</gene>
<keyword evidence="13" id="KW-0418">Kinase</keyword>
<evidence type="ECO:0000256" key="11">
    <source>
        <dbReference type="ARBA" id="ARBA00041557"/>
    </source>
</evidence>
<evidence type="ECO:0000256" key="7">
    <source>
        <dbReference type="ARBA" id="ARBA00023212"/>
    </source>
</evidence>
<evidence type="ECO:0000256" key="4">
    <source>
        <dbReference type="ARBA" id="ARBA00022737"/>
    </source>
</evidence>
<comment type="subcellular location">
    <subcellularLocation>
        <location evidence="1">Cytoplasm</location>
        <location evidence="1">Cytoskeleton</location>
        <location evidence="1">Flagellum axoneme</location>
    </subcellularLocation>
    <subcellularLocation>
        <location evidence="9">Dynein axonemal particle</location>
    </subcellularLocation>
</comment>
<evidence type="ECO:0000256" key="13">
    <source>
        <dbReference type="PROSITE-ProRule" id="PRU00781"/>
    </source>
</evidence>
<dbReference type="SMART" id="SM00330">
    <property type="entry name" value="PIPKc"/>
    <property type="match status" value="1"/>
</dbReference>
<dbReference type="InterPro" id="IPR027483">
    <property type="entry name" value="PInositol-4-P-4/5-kinase_C_sf"/>
</dbReference>
<feature type="region of interest" description="Disordered" evidence="14">
    <location>
        <begin position="152"/>
        <end position="212"/>
    </location>
</feature>
<dbReference type="GO" id="GO:0005524">
    <property type="term" value="F:ATP binding"/>
    <property type="evidence" value="ECO:0007669"/>
    <property type="project" value="UniProtKB-UniRule"/>
</dbReference>
<evidence type="ECO:0000259" key="15">
    <source>
        <dbReference type="PROSITE" id="PS51455"/>
    </source>
</evidence>
<dbReference type="Pfam" id="PF01504">
    <property type="entry name" value="PIP5K"/>
    <property type="match status" value="1"/>
</dbReference>
<dbReference type="GO" id="GO:0045504">
    <property type="term" value="F:dynein heavy chain binding"/>
    <property type="evidence" value="ECO:0007669"/>
    <property type="project" value="TreeGrafter"/>
</dbReference>
<dbReference type="GO" id="GO:0005858">
    <property type="term" value="C:axonemal dynein complex"/>
    <property type="evidence" value="ECO:0007669"/>
    <property type="project" value="TreeGrafter"/>
</dbReference>
<evidence type="ECO:0000256" key="10">
    <source>
        <dbReference type="ARBA" id="ARBA00040002"/>
    </source>
</evidence>